<dbReference type="EMBL" id="DRYQ01000026">
    <property type="protein sequence ID" value="HHQ50122.1"/>
    <property type="molecule type" value="Genomic_DNA"/>
</dbReference>
<feature type="transmembrane region" description="Helical" evidence="1">
    <location>
        <begin position="58"/>
        <end position="80"/>
    </location>
</feature>
<reference evidence="2" key="1">
    <citation type="journal article" date="2020" name="mSystems">
        <title>Genome- and Community-Level Interaction Insights into Carbon Utilization and Element Cycling Functions of Hydrothermarchaeota in Hydrothermal Sediment.</title>
        <authorList>
            <person name="Zhou Z."/>
            <person name="Liu Y."/>
            <person name="Xu W."/>
            <person name="Pan J."/>
            <person name="Luo Z.H."/>
            <person name="Li M."/>
        </authorList>
    </citation>
    <scope>NUCLEOTIDE SEQUENCE [LARGE SCALE GENOMIC DNA]</scope>
    <source>
        <strain evidence="2">SpSt-1105</strain>
    </source>
</reference>
<keyword evidence="1" id="KW-0812">Transmembrane</keyword>
<evidence type="ECO:0000313" key="2">
    <source>
        <dbReference type="EMBL" id="HHQ50122.1"/>
    </source>
</evidence>
<name>A0A7J3Z628_9CREN</name>
<feature type="transmembrane region" description="Helical" evidence="1">
    <location>
        <begin position="143"/>
        <end position="160"/>
    </location>
</feature>
<dbReference type="AlphaFoldDB" id="A0A7J3Z628"/>
<comment type="caution">
    <text evidence="2">The sequence shown here is derived from an EMBL/GenBank/DDBJ whole genome shotgun (WGS) entry which is preliminary data.</text>
</comment>
<feature type="transmembrane region" description="Helical" evidence="1">
    <location>
        <begin position="33"/>
        <end position="51"/>
    </location>
</feature>
<feature type="transmembrane region" description="Helical" evidence="1">
    <location>
        <begin position="167"/>
        <end position="186"/>
    </location>
</feature>
<keyword evidence="1" id="KW-0472">Membrane</keyword>
<feature type="transmembrane region" description="Helical" evidence="1">
    <location>
        <begin position="7"/>
        <end position="27"/>
    </location>
</feature>
<proteinExistence type="predicted"/>
<feature type="transmembrane region" description="Helical" evidence="1">
    <location>
        <begin position="86"/>
        <end position="106"/>
    </location>
</feature>
<accession>A0A7J3Z628</accession>
<protein>
    <submittedName>
        <fullName evidence="2">Uncharacterized protein</fullName>
    </submittedName>
</protein>
<gene>
    <name evidence="2" type="ORF">ENM66_02075</name>
</gene>
<organism evidence="2">
    <name type="scientific">Ignisphaera aggregans</name>
    <dbReference type="NCBI Taxonomy" id="334771"/>
    <lineage>
        <taxon>Archaea</taxon>
        <taxon>Thermoproteota</taxon>
        <taxon>Thermoprotei</taxon>
        <taxon>Desulfurococcales</taxon>
        <taxon>Desulfurococcaceae</taxon>
        <taxon>Ignisphaera</taxon>
    </lineage>
</organism>
<feature type="transmembrane region" description="Helical" evidence="1">
    <location>
        <begin position="118"/>
        <end position="137"/>
    </location>
</feature>
<sequence length="233" mass="24968">MSKVLQHLSSYAGLLVYGVLAAGSLALRLQSGVATYALVAILSLAVLNTSIAMRRAGYMTLASVYSVYTLSFALLTLVFYNPLLSPFSSLVVGMAIIFFAFIVAVLTQHLYSDSIHSILTTLTPATVLASVILGIYISLPNPLICVASAIIDAISSAIIISAEKRRFTGLAMCLLAFAVLYSQPLLGFRISTLAPILLLHIVRNLALAFGKPLYAKSIHLLDIALRPVVVWLL</sequence>
<keyword evidence="1" id="KW-1133">Transmembrane helix</keyword>
<evidence type="ECO:0000256" key="1">
    <source>
        <dbReference type="SAM" id="Phobius"/>
    </source>
</evidence>